<protein>
    <submittedName>
        <fullName evidence="3">Uncharacterized protein</fullName>
    </submittedName>
</protein>
<dbReference type="AlphaFoldDB" id="A0A7C0U462"/>
<sequence length="110" mass="13126">MIRVYLFFCLFCFISVNAWANTETKFSELLKDIHQQIEKWDKKLEEMENDPSLPLVKKSVIKTLRNLLENINKLLKKWLPKEPKVKKTYFKQLIPRYVLLSPFLNPSLIG</sequence>
<feature type="coiled-coil region" evidence="1">
    <location>
        <begin position="30"/>
        <end position="77"/>
    </location>
</feature>
<feature type="chain" id="PRO_5028084516" evidence="2">
    <location>
        <begin position="21"/>
        <end position="110"/>
    </location>
</feature>
<evidence type="ECO:0000313" key="3">
    <source>
        <dbReference type="EMBL" id="HDD44965.1"/>
    </source>
</evidence>
<reference evidence="3" key="1">
    <citation type="journal article" date="2020" name="mSystems">
        <title>Genome- and Community-Level Interaction Insights into Carbon Utilization and Element Cycling Functions of Hydrothermarchaeota in Hydrothermal Sediment.</title>
        <authorList>
            <person name="Zhou Z."/>
            <person name="Liu Y."/>
            <person name="Xu W."/>
            <person name="Pan J."/>
            <person name="Luo Z.H."/>
            <person name="Li M."/>
        </authorList>
    </citation>
    <scope>NUCLEOTIDE SEQUENCE [LARGE SCALE GENOMIC DNA]</scope>
    <source>
        <strain evidence="3">HyVt-233</strain>
    </source>
</reference>
<proteinExistence type="predicted"/>
<name>A0A7C0U462_DESA2</name>
<dbReference type="EMBL" id="DRBS01000328">
    <property type="protein sequence ID" value="HDD44965.1"/>
    <property type="molecule type" value="Genomic_DNA"/>
</dbReference>
<comment type="caution">
    <text evidence="3">The sequence shown here is derived from an EMBL/GenBank/DDBJ whole genome shotgun (WGS) entry which is preliminary data.</text>
</comment>
<feature type="signal peptide" evidence="2">
    <location>
        <begin position="1"/>
        <end position="20"/>
    </location>
</feature>
<evidence type="ECO:0000256" key="1">
    <source>
        <dbReference type="SAM" id="Coils"/>
    </source>
</evidence>
<evidence type="ECO:0000256" key="2">
    <source>
        <dbReference type="SAM" id="SignalP"/>
    </source>
</evidence>
<organism evidence="3">
    <name type="scientific">Desulfofervidus auxilii</name>
    <dbReference type="NCBI Taxonomy" id="1621989"/>
    <lineage>
        <taxon>Bacteria</taxon>
        <taxon>Pseudomonadati</taxon>
        <taxon>Thermodesulfobacteriota</taxon>
        <taxon>Candidatus Desulfofervidia</taxon>
        <taxon>Candidatus Desulfofervidales</taxon>
        <taxon>Candidatus Desulfofervidaceae</taxon>
        <taxon>Candidatus Desulfofervidus</taxon>
    </lineage>
</organism>
<dbReference type="Proteomes" id="UP000886289">
    <property type="component" value="Unassembled WGS sequence"/>
</dbReference>
<accession>A0A7C0U462</accession>
<keyword evidence="1" id="KW-0175">Coiled coil</keyword>
<gene>
    <name evidence="3" type="ORF">ENG63_08940</name>
</gene>
<keyword evidence="2" id="KW-0732">Signal</keyword>